<dbReference type="InterPro" id="IPR032508">
    <property type="entry name" value="FecR_C"/>
</dbReference>
<reference evidence="3 4" key="1">
    <citation type="submission" date="2018-10" db="EMBL/GenBank/DDBJ databases">
        <title>Genomic Encyclopedia of Archaeal and Bacterial Type Strains, Phase II (KMG-II): from individual species to whole genera.</title>
        <authorList>
            <person name="Goeker M."/>
        </authorList>
    </citation>
    <scope>NUCLEOTIDE SEQUENCE [LARGE SCALE GENOMIC DNA]</scope>
    <source>
        <strain evidence="3 4">DSM 18602</strain>
    </source>
</reference>
<evidence type="ECO:0000313" key="3">
    <source>
        <dbReference type="EMBL" id="RKR82926.1"/>
    </source>
</evidence>
<dbReference type="Pfam" id="PF16344">
    <property type="entry name" value="FecR_C"/>
    <property type="match status" value="1"/>
</dbReference>
<gene>
    <name evidence="3" type="ORF">BDD43_3121</name>
</gene>
<feature type="domain" description="FecR protein" evidence="1">
    <location>
        <begin position="202"/>
        <end position="297"/>
    </location>
</feature>
<dbReference type="EMBL" id="RBKU01000001">
    <property type="protein sequence ID" value="RKR82926.1"/>
    <property type="molecule type" value="Genomic_DNA"/>
</dbReference>
<evidence type="ECO:0000259" key="2">
    <source>
        <dbReference type="Pfam" id="PF16344"/>
    </source>
</evidence>
<dbReference type="InterPro" id="IPR006860">
    <property type="entry name" value="FecR"/>
</dbReference>
<feature type="domain" description="Protein FecR C-terminal" evidence="2">
    <location>
        <begin position="340"/>
        <end position="403"/>
    </location>
</feature>
<organism evidence="3 4">
    <name type="scientific">Mucilaginibacter gracilis</name>
    <dbReference type="NCBI Taxonomy" id="423350"/>
    <lineage>
        <taxon>Bacteria</taxon>
        <taxon>Pseudomonadati</taxon>
        <taxon>Bacteroidota</taxon>
        <taxon>Sphingobacteriia</taxon>
        <taxon>Sphingobacteriales</taxon>
        <taxon>Sphingobacteriaceae</taxon>
        <taxon>Mucilaginibacter</taxon>
    </lineage>
</organism>
<evidence type="ECO:0000313" key="4">
    <source>
        <dbReference type="Proteomes" id="UP000268007"/>
    </source>
</evidence>
<sequence length="412" mass="45696">MLGSLLNPSAPYSLYIRLTSMESQETLFIRFIRNECTREEIEALLAQFNSGDNESVLREIILEQLKNEEDIPGLQLPDLSEKEELIYAALLPHLKEKRLVRLWPRIAAAASIIIALSFGGYFLTHKKQPQPTLNLAKNDVAPGGNKAILTLSNGKQISLTDAGKGKLAQQNNTTINKTADGQIVYNQTASPSTKQVQIAYNTITTPRGGKYNLVLADGTIATLDAASSIKYPVAFTGSERKVEITGQVYFEVVHNASKPFRVVVKGETIEDLGTHFNINAYDDEPAIVTTLVEGSIKVNKDGQSVLLKPGQEALATHSLHKILVRKANIQQAIAWKDGLFRFDQTELKTLMRQVSRWYNLNVVYQGSVVNDEFDGQIPRDVKLSQLLKILASNQVHFEIENNGTTKTLIIKP</sequence>
<dbReference type="PANTHER" id="PTHR30273">
    <property type="entry name" value="PERIPLASMIC SIGNAL SENSOR AND SIGMA FACTOR ACTIVATOR FECR-RELATED"/>
    <property type="match status" value="1"/>
</dbReference>
<evidence type="ECO:0000259" key="1">
    <source>
        <dbReference type="Pfam" id="PF04773"/>
    </source>
</evidence>
<accession>A0A495J1S4</accession>
<comment type="caution">
    <text evidence="3">The sequence shown here is derived from an EMBL/GenBank/DDBJ whole genome shotgun (WGS) entry which is preliminary data.</text>
</comment>
<name>A0A495J1S4_9SPHI</name>
<dbReference type="AlphaFoldDB" id="A0A495J1S4"/>
<dbReference type="Gene3D" id="2.60.120.1440">
    <property type="match status" value="1"/>
</dbReference>
<dbReference type="InterPro" id="IPR012373">
    <property type="entry name" value="Ferrdict_sens_TM"/>
</dbReference>
<keyword evidence="4" id="KW-1185">Reference proteome</keyword>
<protein>
    <submittedName>
        <fullName evidence="3">FecR family protein</fullName>
    </submittedName>
</protein>
<dbReference type="PANTHER" id="PTHR30273:SF2">
    <property type="entry name" value="PROTEIN FECR"/>
    <property type="match status" value="1"/>
</dbReference>
<dbReference type="Gene3D" id="3.55.50.30">
    <property type="match status" value="1"/>
</dbReference>
<dbReference type="Proteomes" id="UP000268007">
    <property type="component" value="Unassembled WGS sequence"/>
</dbReference>
<dbReference type="GO" id="GO:0016989">
    <property type="term" value="F:sigma factor antagonist activity"/>
    <property type="evidence" value="ECO:0007669"/>
    <property type="project" value="TreeGrafter"/>
</dbReference>
<dbReference type="Pfam" id="PF04773">
    <property type="entry name" value="FecR"/>
    <property type="match status" value="1"/>
</dbReference>
<proteinExistence type="predicted"/>